<protein>
    <recommendedName>
        <fullName evidence="3">TonB-dependent receptor plug domain-containing protein</fullName>
    </recommendedName>
</protein>
<evidence type="ECO:0000313" key="2">
    <source>
        <dbReference type="Proteomes" id="UP000050827"/>
    </source>
</evidence>
<dbReference type="PATRIC" id="fig|1547436.3.peg.3302"/>
<accession>A0A0Q1HCP9</accession>
<evidence type="ECO:0008006" key="3">
    <source>
        <dbReference type="Google" id="ProtNLM"/>
    </source>
</evidence>
<dbReference type="STRING" id="346185.AAY42_16020"/>
<sequence length="593" mass="68091">MKFQNFGLNKNKMTKNQMFKHKAILLFIFCSIIAATNSVLGQTETTIPNERTYVHTSATLLFPGDYLYYKCYVQRLDTKNLSNLSKVVYVELINEEQELIFHHKLFLDKGLAHGDFFINQSLSSGNYKLIAYTQWMKNLGVSIFFQQDISIINPYTNDQKEILKTDADTIAENSMAYDNKNKFEFLKLSVDSDNYSTRSMASLLIEAATDDVKKGSYSISIKQKQPTEAARSIGADEFNSFYRTIPEENSLLNSSFLPELRGELVMGKVLDKETLKPIKNTRVILSALGQETLYTVASTNEQGKFYFNIAQPYDQTSVSLRPLDNSNHSVKVMDKEKNDYSKIEFFNLKIDSTLRTKILDKSIHNQIENAFSAVKPDSISIQKPKLFFDDEYLVTYNLSDYTRFPTFRQTVQEVIPDIGIKRINGEDSYSVRTPDNVLFNALPSVMLLDGLLIDEHSKLGQLDAREIEKVQVFTSNFINNGAYYKGAILIETKDMKDATSIKTYSDDLRHTLSVPQKRKKYFSPNYTNETEKNNSIPDFRYQLLWYPDFSFSGKKNEIEFFTSDLQGIFEISLEGFTYSGKPVSLKSWFTVMD</sequence>
<organism evidence="1 2">
    <name type="scientific">Flagellimonas eckloniae</name>
    <dbReference type="NCBI Taxonomy" id="346185"/>
    <lineage>
        <taxon>Bacteria</taxon>
        <taxon>Pseudomonadati</taxon>
        <taxon>Bacteroidota</taxon>
        <taxon>Flavobacteriia</taxon>
        <taxon>Flavobacteriales</taxon>
        <taxon>Flavobacteriaceae</taxon>
        <taxon>Flagellimonas</taxon>
    </lineage>
</organism>
<name>A0A0Q1HCP9_9FLAO</name>
<dbReference type="EMBL" id="LCTZ01000002">
    <property type="protein sequence ID" value="KQC31225.1"/>
    <property type="molecule type" value="Genomic_DNA"/>
</dbReference>
<keyword evidence="2" id="KW-1185">Reference proteome</keyword>
<gene>
    <name evidence="1" type="ORF">AAY42_16020</name>
</gene>
<comment type="caution">
    <text evidence="1">The sequence shown here is derived from an EMBL/GenBank/DDBJ whole genome shotgun (WGS) entry which is preliminary data.</text>
</comment>
<reference evidence="1 2" key="1">
    <citation type="submission" date="2015-04" db="EMBL/GenBank/DDBJ databases">
        <title>Complete genome of flavobacterium.</title>
        <authorList>
            <person name="Kwon Y.M."/>
            <person name="Kim S.-J."/>
        </authorList>
    </citation>
    <scope>NUCLEOTIDE SEQUENCE [LARGE SCALE GENOMIC DNA]</scope>
    <source>
        <strain evidence="1 2">DK169</strain>
    </source>
</reference>
<dbReference type="AlphaFoldDB" id="A0A0Q1HCP9"/>
<evidence type="ECO:0000313" key="1">
    <source>
        <dbReference type="EMBL" id="KQC31225.1"/>
    </source>
</evidence>
<dbReference type="Proteomes" id="UP000050827">
    <property type="component" value="Unassembled WGS sequence"/>
</dbReference>
<proteinExistence type="predicted"/>